<dbReference type="GO" id="GO:0030170">
    <property type="term" value="F:pyridoxal phosphate binding"/>
    <property type="evidence" value="ECO:0007669"/>
    <property type="project" value="InterPro"/>
</dbReference>
<dbReference type="PANTHER" id="PTHR11808">
    <property type="entry name" value="TRANS-SULFURATION ENZYME FAMILY MEMBER"/>
    <property type="match status" value="1"/>
</dbReference>
<dbReference type="GO" id="GO:0016846">
    <property type="term" value="F:carbon-sulfur lyase activity"/>
    <property type="evidence" value="ECO:0007669"/>
    <property type="project" value="TreeGrafter"/>
</dbReference>
<reference evidence="5 6" key="1">
    <citation type="submission" date="2015-11" db="EMBL/GenBank/DDBJ databases">
        <title>Aspergillus lentulus strain IFM 54703T.</title>
        <authorList>
            <person name="Kusuya Y."/>
            <person name="Sakai K."/>
            <person name="Kamei K."/>
            <person name="Takahashi H."/>
            <person name="Yaguchi T."/>
        </authorList>
    </citation>
    <scope>NUCLEOTIDE SEQUENCE [LARGE SCALE GENOMIC DNA]</scope>
    <source>
        <strain evidence="5 6">IFM 54703</strain>
    </source>
</reference>
<dbReference type="SUPFAM" id="SSF53383">
    <property type="entry name" value="PLP-dependent transferases"/>
    <property type="match status" value="1"/>
</dbReference>
<dbReference type="GO" id="GO:0005737">
    <property type="term" value="C:cytoplasm"/>
    <property type="evidence" value="ECO:0007669"/>
    <property type="project" value="TreeGrafter"/>
</dbReference>
<comment type="similarity">
    <text evidence="4">Belongs to the trans-sulfuration enzymes family.</text>
</comment>
<evidence type="ECO:0000256" key="4">
    <source>
        <dbReference type="RuleBase" id="RU362118"/>
    </source>
</evidence>
<evidence type="ECO:0000256" key="2">
    <source>
        <dbReference type="ARBA" id="ARBA00022898"/>
    </source>
</evidence>
<evidence type="ECO:0000256" key="3">
    <source>
        <dbReference type="PIRSR" id="PIRSR001434-2"/>
    </source>
</evidence>
<dbReference type="FunFam" id="3.90.1150.10:FF:000066">
    <property type="entry name" value="Putative cystathionine beta-lyase"/>
    <property type="match status" value="1"/>
</dbReference>
<dbReference type="InterPro" id="IPR015424">
    <property type="entry name" value="PyrdxlP-dep_Trfase"/>
</dbReference>
<proteinExistence type="inferred from homology"/>
<name>A0AAN4PCG7_ASPLE</name>
<dbReference type="Proteomes" id="UP000051487">
    <property type="component" value="Unassembled WGS sequence"/>
</dbReference>
<organism evidence="5 6">
    <name type="scientific">Aspergillus lentulus</name>
    <dbReference type="NCBI Taxonomy" id="293939"/>
    <lineage>
        <taxon>Eukaryota</taxon>
        <taxon>Fungi</taxon>
        <taxon>Dikarya</taxon>
        <taxon>Ascomycota</taxon>
        <taxon>Pezizomycotina</taxon>
        <taxon>Eurotiomycetes</taxon>
        <taxon>Eurotiomycetidae</taxon>
        <taxon>Eurotiales</taxon>
        <taxon>Aspergillaceae</taxon>
        <taxon>Aspergillus</taxon>
        <taxon>Aspergillus subgen. Fumigati</taxon>
    </lineage>
</organism>
<dbReference type="Gene3D" id="3.40.640.10">
    <property type="entry name" value="Type I PLP-dependent aspartate aminotransferase-like (Major domain)"/>
    <property type="match status" value="1"/>
</dbReference>
<dbReference type="PIRSF" id="PIRSF001434">
    <property type="entry name" value="CGS"/>
    <property type="match status" value="1"/>
</dbReference>
<dbReference type="InterPro" id="IPR015422">
    <property type="entry name" value="PyrdxlP-dep_Trfase_small"/>
</dbReference>
<protein>
    <submittedName>
        <fullName evidence="5">Uncharacterized trans-sulfuration enzyme YHR112C</fullName>
    </submittedName>
</protein>
<comment type="cofactor">
    <cofactor evidence="1 4">
        <name>pyridoxal 5'-phosphate</name>
        <dbReference type="ChEBI" id="CHEBI:597326"/>
    </cofactor>
</comment>
<accession>A0AAN4PCG7</accession>
<dbReference type="InterPro" id="IPR015421">
    <property type="entry name" value="PyrdxlP-dep_Trfase_major"/>
</dbReference>
<evidence type="ECO:0000256" key="1">
    <source>
        <dbReference type="ARBA" id="ARBA00001933"/>
    </source>
</evidence>
<gene>
    <name evidence="5" type="ORF">ALT_1278</name>
</gene>
<comment type="caution">
    <text evidence="5">The sequence shown here is derived from an EMBL/GenBank/DDBJ whole genome shotgun (WGS) entry which is preliminary data.</text>
</comment>
<dbReference type="EMBL" id="BCLY01000001">
    <property type="protein sequence ID" value="GAQ03957.1"/>
    <property type="molecule type" value="Genomic_DNA"/>
</dbReference>
<dbReference type="PANTHER" id="PTHR11808:SF35">
    <property type="entry name" value="CYSTATHIONINE GAMMA-SYNTHASE (AFU_ORTHOLOGUE AFUA_7G01590)"/>
    <property type="match status" value="1"/>
</dbReference>
<dbReference type="AlphaFoldDB" id="A0AAN4PCG7"/>
<evidence type="ECO:0000313" key="5">
    <source>
        <dbReference type="EMBL" id="GAQ03957.1"/>
    </source>
</evidence>
<dbReference type="Pfam" id="PF01053">
    <property type="entry name" value="Cys_Met_Meta_PP"/>
    <property type="match status" value="1"/>
</dbReference>
<sequence length="408" mass="45515">MSRYTEPLDQDIPWSLSSLQLHGDDFLGDAQDIAPPLHVSSTYRYPKKTEDLVPLWELKLPAAKLSNPQSHIYSRISSPTGTRLELLLEYILKGKVVTYASGVSAFTALLILLNPKRLCMSPGYSGCESASGIISRLSSMRRLPLDCDISELQEGDLLHLETPLNPTGEVLEIKKYADKAHSRGAFVSVDCSLAPPGLQDPFAWGADIVMHSGSKYLGGHSDIIYGVLAVRRDEWYTQLWKERIHLGSIIGQMEAWLAVRSLRTLDLRVERQTKNADELVCWLSQLLTANPEENSDARLVQAVVDGMKHASLQTEDIAWIKQQMPNGCGPLFAMIMKTEELAKSLPSKLSMFHHTCSFGAVESLIEWRKIADKKVDGRLLKVSAGIEHIDDLKRDLLNGFNAIMKDQH</sequence>
<dbReference type="InterPro" id="IPR000277">
    <property type="entry name" value="Cys/Met-Metab_PyrdxlP-dep_enz"/>
</dbReference>
<dbReference type="GO" id="GO:0019346">
    <property type="term" value="P:transsulfuration"/>
    <property type="evidence" value="ECO:0007669"/>
    <property type="project" value="InterPro"/>
</dbReference>
<dbReference type="Gene3D" id="3.90.1150.10">
    <property type="entry name" value="Aspartate Aminotransferase, domain 1"/>
    <property type="match status" value="1"/>
</dbReference>
<keyword evidence="2 3" id="KW-0663">Pyridoxal phosphate</keyword>
<feature type="modified residue" description="N6-(pyridoxal phosphate)lysine" evidence="3">
    <location>
        <position position="215"/>
    </location>
</feature>
<dbReference type="FunFam" id="3.40.640.10:FF:000072">
    <property type="entry name" value="Putative cystathionine beta-lyase"/>
    <property type="match status" value="1"/>
</dbReference>
<evidence type="ECO:0000313" key="6">
    <source>
        <dbReference type="Proteomes" id="UP000051487"/>
    </source>
</evidence>